<gene>
    <name evidence="7" type="ORF">RR42_m0744</name>
</gene>
<protein>
    <submittedName>
        <fullName evidence="7">Lipid A biosynthesis lauroyl acyltransferase</fullName>
        <ecNumber evidence="7">2.3.1.-</ecNumber>
    </submittedName>
</protein>
<evidence type="ECO:0000313" key="8">
    <source>
        <dbReference type="Proteomes" id="UP000031843"/>
    </source>
</evidence>
<dbReference type="Pfam" id="PF03279">
    <property type="entry name" value="Lip_A_acyltrans"/>
    <property type="match status" value="1"/>
</dbReference>
<keyword evidence="8" id="KW-1185">Reference proteome</keyword>
<dbReference type="RefSeq" id="WP_043344124.1">
    <property type="nucleotide sequence ID" value="NZ_CP010536.1"/>
</dbReference>
<dbReference type="KEGG" id="cbw:RR42_m0744"/>
<sequence length="292" mass="32701">MTQRIGLFFTVSLLRLLAALPYSVCARVGMSLGALLYRIPSRRRSVVQTNLRLCFPDQSEAHRHALGQAHFSHVIRSYLERGVQWYGCAGKLNDLVELESAIELGNTEAGPTIFLGFHFVAIEAGCMFYSIKHPVASLYSKMSNPLLEQLAKRQRARFGTEMIPRNGSVRQALRTLKSGTPLMLAADMDFGLRDSVFVPFFNVAACTLTSVSRLAALSGARVVPFTTSVLPGYRGYKLKIFDALAGYPCGDEKADALRMNAFLEQQVRAMPEQYYWVHRRFKHRPEGEAPVY</sequence>
<accession>A0A0C4YC32</accession>
<dbReference type="EC" id="2.3.1.-" evidence="7"/>
<dbReference type="GO" id="GO:0016746">
    <property type="term" value="F:acyltransferase activity"/>
    <property type="evidence" value="ECO:0007669"/>
    <property type="project" value="UniProtKB-KW"/>
</dbReference>
<keyword evidence="4 7" id="KW-0808">Transferase</keyword>
<evidence type="ECO:0000256" key="2">
    <source>
        <dbReference type="ARBA" id="ARBA00022475"/>
    </source>
</evidence>
<keyword evidence="3" id="KW-0997">Cell inner membrane</keyword>
<dbReference type="PANTHER" id="PTHR30606">
    <property type="entry name" value="LIPID A BIOSYNTHESIS LAUROYL ACYLTRANSFERASE"/>
    <property type="match status" value="1"/>
</dbReference>
<reference evidence="7 8" key="1">
    <citation type="journal article" date="2015" name="Genome Announc.">
        <title>Complete Genome Sequence of Cupriavidus basilensis 4G11, Isolated from the Oak Ridge Field Research Center Site.</title>
        <authorList>
            <person name="Ray J."/>
            <person name="Waters R.J."/>
            <person name="Skerker J.M."/>
            <person name="Kuehl J.V."/>
            <person name="Price M.N."/>
            <person name="Huang J."/>
            <person name="Chakraborty R."/>
            <person name="Arkin A.P."/>
            <person name="Deutschbauer A."/>
        </authorList>
    </citation>
    <scope>NUCLEOTIDE SEQUENCE [LARGE SCALE GENOMIC DNA]</scope>
    <source>
        <strain evidence="7">4G11</strain>
    </source>
</reference>
<evidence type="ECO:0000313" key="7">
    <source>
        <dbReference type="EMBL" id="AJG18156.1"/>
    </source>
</evidence>
<dbReference type="STRING" id="68895.RR42_m0744"/>
<proteinExistence type="predicted"/>
<keyword evidence="2" id="KW-1003">Cell membrane</keyword>
<evidence type="ECO:0000256" key="1">
    <source>
        <dbReference type="ARBA" id="ARBA00004533"/>
    </source>
</evidence>
<dbReference type="GO" id="GO:0009247">
    <property type="term" value="P:glycolipid biosynthetic process"/>
    <property type="evidence" value="ECO:0007669"/>
    <property type="project" value="UniProtKB-ARBA"/>
</dbReference>
<dbReference type="NCBIfam" id="NF005399">
    <property type="entry name" value="PRK06946.1"/>
    <property type="match status" value="1"/>
</dbReference>
<dbReference type="InterPro" id="IPR004960">
    <property type="entry name" value="LipA_acyltrans"/>
</dbReference>
<keyword evidence="5" id="KW-0472">Membrane</keyword>
<dbReference type="PIRSF" id="PIRSF026649">
    <property type="entry name" value="MsbB"/>
    <property type="match status" value="1"/>
</dbReference>
<keyword evidence="6 7" id="KW-0012">Acyltransferase</keyword>
<dbReference type="OrthoDB" id="9803456at2"/>
<evidence type="ECO:0000256" key="3">
    <source>
        <dbReference type="ARBA" id="ARBA00022519"/>
    </source>
</evidence>
<evidence type="ECO:0000256" key="6">
    <source>
        <dbReference type="ARBA" id="ARBA00023315"/>
    </source>
</evidence>
<name>A0A0C4YC32_9BURK</name>
<dbReference type="EMBL" id="CP010536">
    <property type="protein sequence ID" value="AJG18156.1"/>
    <property type="molecule type" value="Genomic_DNA"/>
</dbReference>
<dbReference type="GO" id="GO:0005886">
    <property type="term" value="C:plasma membrane"/>
    <property type="evidence" value="ECO:0007669"/>
    <property type="project" value="UniProtKB-SubCell"/>
</dbReference>
<dbReference type="CDD" id="cd07984">
    <property type="entry name" value="LPLAT_LABLAT-like"/>
    <property type="match status" value="1"/>
</dbReference>
<dbReference type="PANTHER" id="PTHR30606:SF9">
    <property type="entry name" value="LIPID A BIOSYNTHESIS LAUROYLTRANSFERASE"/>
    <property type="match status" value="1"/>
</dbReference>
<evidence type="ECO:0000256" key="5">
    <source>
        <dbReference type="ARBA" id="ARBA00023136"/>
    </source>
</evidence>
<organism evidence="7 8">
    <name type="scientific">Cupriavidus basilensis</name>
    <dbReference type="NCBI Taxonomy" id="68895"/>
    <lineage>
        <taxon>Bacteria</taxon>
        <taxon>Pseudomonadati</taxon>
        <taxon>Pseudomonadota</taxon>
        <taxon>Betaproteobacteria</taxon>
        <taxon>Burkholderiales</taxon>
        <taxon>Burkholderiaceae</taxon>
        <taxon>Cupriavidus</taxon>
    </lineage>
</organism>
<evidence type="ECO:0000256" key="4">
    <source>
        <dbReference type="ARBA" id="ARBA00022679"/>
    </source>
</evidence>
<dbReference type="AlphaFoldDB" id="A0A0C4YC32"/>
<dbReference type="Proteomes" id="UP000031843">
    <property type="component" value="Chromosome main"/>
</dbReference>
<comment type="subcellular location">
    <subcellularLocation>
        <location evidence="1">Cell inner membrane</location>
    </subcellularLocation>
</comment>